<keyword evidence="5" id="KW-0808">Transferase</keyword>
<dbReference type="InterPro" id="IPR030616">
    <property type="entry name" value="Aur-like"/>
</dbReference>
<feature type="compositionally biased region" description="Polar residues" evidence="14">
    <location>
        <begin position="1189"/>
        <end position="1207"/>
    </location>
</feature>
<feature type="domain" description="Protein kinase" evidence="15">
    <location>
        <begin position="720"/>
        <end position="968"/>
    </location>
</feature>
<keyword evidence="9 13" id="KW-0067">ATP-binding</keyword>
<evidence type="ECO:0000313" key="16">
    <source>
        <dbReference type="Proteomes" id="UP000886700"/>
    </source>
</evidence>
<evidence type="ECO:0000256" key="14">
    <source>
        <dbReference type="SAM" id="MobiDB-lite"/>
    </source>
</evidence>
<feature type="region of interest" description="Disordered" evidence="14">
    <location>
        <begin position="515"/>
        <end position="592"/>
    </location>
</feature>
<feature type="domain" description="Protein kinase" evidence="15">
    <location>
        <begin position="46"/>
        <end position="294"/>
    </location>
</feature>
<keyword evidence="16" id="KW-1185">Reference proteome</keyword>
<feature type="binding site" evidence="13">
    <location>
        <position position="749"/>
    </location>
    <ligand>
        <name>ATP</name>
        <dbReference type="ChEBI" id="CHEBI:30616"/>
    </ligand>
</feature>
<dbReference type="InterPro" id="IPR000719">
    <property type="entry name" value="Prot_kinase_dom"/>
</dbReference>
<protein>
    <recommendedName>
        <fullName evidence="2">non-specific serine/threonine protein kinase</fullName>
        <ecNumber evidence="2">2.7.11.1</ecNumber>
    </recommendedName>
</protein>
<dbReference type="Gene3D" id="1.10.510.10">
    <property type="entry name" value="Transferase(Phosphotransferase) domain 1"/>
    <property type="match status" value="2"/>
</dbReference>
<evidence type="ECO:0000256" key="1">
    <source>
        <dbReference type="ARBA" id="ARBA00004186"/>
    </source>
</evidence>
<evidence type="ECO:0000256" key="2">
    <source>
        <dbReference type="ARBA" id="ARBA00012513"/>
    </source>
</evidence>
<evidence type="ECO:0000256" key="7">
    <source>
        <dbReference type="ARBA" id="ARBA00022776"/>
    </source>
</evidence>
<keyword evidence="4" id="KW-0132">Cell division</keyword>
<evidence type="ECO:0000256" key="13">
    <source>
        <dbReference type="PROSITE-ProRule" id="PRU10141"/>
    </source>
</evidence>
<keyword evidence="7" id="KW-0498">Mitosis</keyword>
<sequence length="1395" mass="155957">MDGLLGKGTNVSGLWQKASRHITEDLPMEQDSEACCSTEESFIPDYMMLKTVGQGNFSKVKLAIHIPTVTCVAVKIIGNKKEYASVVASEISIMKSLKHPHIIKLFNVFQSRDTTFLVMEHASQGDLCQHIMQQRCLHESEARRLFTQILLAVQYCHNNQIAHRDIKADNILLDNTGNAKLCDFGLAAKVPPGYLLTGFCGTLPYCAPELFFGEAYDVFATDMWSLGVLLYLMVVGRFPFLARTPEGMRRQVLDSKYSLPEHISTDIFIVIVRLLMINPGSRPTIDQIMRRSMIMDTLARFPASTQRLPGTLTPANIDNTMKVMGYKSEETIDSLREQIDKHVMAPYLIRQHQSSVGDSCHQQVKPMQSGLVLNLGDHHTSPVRLRRATEPAPLAFSLSSNLQETEHENNARQGGTRHSMPATLCRQAERPQPPHLVLPNRPCSLDLIRSSVVISESPSESKIGSHVSLNDSIHSHSSPVLMYNDSCCPDHKETTCNTGSVSSWSYQEELCSSRGIAQSVPSRGSSSEDTRQGGTMVPEEDTIQEENSTQEEAMTEEGTIIQETTISQEEAITPEVTNTQDETITEERTTVDGGAMTHTEAIIEEKTIMQHEDRHRKATNSLEVRRTQEPNMIQGDSITEEEAITHVQPAVAGQASSPNRRRHRWKGFKKTMVNWLSHLCLCLPPVCQNLAPNQRDRVVTHRTWWGQACSSYEESFMPDYRMLKTLGQGNFSKVKLAIHVPTLTHVAIKIIRNEKVYASLVTSEINIMKTLKHPHIIELFYVFQSRDTTFLVMEHASGGDLFHYIMQQKCLCESEARRLFAQILLAVHYCHNNQIVHRDIKAENILLDNLGKAKLCDFGLAAKVPPGHMMQDYCGTPTYCAPELFLGKPYDGFAADMWSLGVLLCFMVVGCLPFDASTDEGVTHKIFVSKFRIPQHISTNISIVIARLLMINPGSRPTIDQIMTCPMIRDTLARFPASTQRLPGTLTPANIDNTMKVMGYKSEETIDSLREQIDKHVMAPYLIRQHQSSVGDSCHQQVKPMQSGLVLNLGDHHTSPVRLRRATEPAPLAFSLSSNLQETVHENIARQGGTRHSMPATLCRQAERPQPPHLVFPNRPCSLDLTRSSVVMSESSSESKIGSHVSLNDSIHSHSSPVLMYNDSCCPDHKETTCNTGSVSSWSYQEELCSSRGIAQSVPSRGSSSGDTRQGGTMVPEEDTIQEENSTQEEAMTEEGTIIQETTISQEEAITPEVTNTQDETITEERTTVDGGAMTHTEAIIEEKTIMQHEDRHRKATNSLEVRRTQEPNMIQGDSITEEEAITHVQPAVAGQASSPYRRRHRWKGFKKTMVNCLRHLCCCLPPARRSHDACQNLAPQKQDRGVTHRISPENVKTQLRGL</sequence>
<dbReference type="InterPro" id="IPR008271">
    <property type="entry name" value="Ser/Thr_kinase_AS"/>
</dbReference>
<evidence type="ECO:0000256" key="12">
    <source>
        <dbReference type="ARBA" id="ARBA00048679"/>
    </source>
</evidence>
<evidence type="ECO:0000313" key="17">
    <source>
        <dbReference type="RefSeq" id="XP_040593013.1"/>
    </source>
</evidence>
<dbReference type="PROSITE" id="PS00108">
    <property type="entry name" value="PROTEIN_KINASE_ST"/>
    <property type="match status" value="2"/>
</dbReference>
<name>A0ABM2WRF1_MESAU</name>
<evidence type="ECO:0000256" key="5">
    <source>
        <dbReference type="ARBA" id="ARBA00022679"/>
    </source>
</evidence>
<evidence type="ECO:0000256" key="6">
    <source>
        <dbReference type="ARBA" id="ARBA00022741"/>
    </source>
</evidence>
<feature type="region of interest" description="Disordered" evidence="14">
    <location>
        <begin position="1189"/>
        <end position="1266"/>
    </location>
</feature>
<feature type="compositionally biased region" description="Low complexity" evidence="14">
    <location>
        <begin position="1230"/>
        <end position="1247"/>
    </location>
</feature>
<dbReference type="PANTHER" id="PTHR24350">
    <property type="entry name" value="SERINE/THREONINE-PROTEIN KINASE IAL-RELATED"/>
    <property type="match status" value="1"/>
</dbReference>
<dbReference type="SUPFAM" id="SSF56112">
    <property type="entry name" value="Protein kinase-like (PK-like)"/>
    <property type="match status" value="2"/>
</dbReference>
<evidence type="ECO:0000256" key="9">
    <source>
        <dbReference type="ARBA" id="ARBA00022840"/>
    </source>
</evidence>
<keyword evidence="6 13" id="KW-0547">Nucleotide-binding</keyword>
<reference evidence="17" key="1">
    <citation type="submission" date="2025-08" db="UniProtKB">
        <authorList>
            <consortium name="RefSeq"/>
        </authorList>
    </citation>
    <scope>IDENTIFICATION</scope>
    <source>
        <tissue evidence="17">Liver</tissue>
    </source>
</reference>
<comment type="subcellular location">
    <subcellularLocation>
        <location evidence="1">Cytoplasm</location>
        <location evidence="1">Cytoskeleton</location>
        <location evidence="1">Spindle</location>
    </subcellularLocation>
</comment>
<dbReference type="EC" id="2.7.11.1" evidence="2"/>
<comment type="catalytic activity">
    <reaction evidence="12">
        <text>L-seryl-[protein] + ATP = O-phospho-L-seryl-[protein] + ADP + H(+)</text>
        <dbReference type="Rhea" id="RHEA:17989"/>
        <dbReference type="Rhea" id="RHEA-COMP:9863"/>
        <dbReference type="Rhea" id="RHEA-COMP:11604"/>
        <dbReference type="ChEBI" id="CHEBI:15378"/>
        <dbReference type="ChEBI" id="CHEBI:29999"/>
        <dbReference type="ChEBI" id="CHEBI:30616"/>
        <dbReference type="ChEBI" id="CHEBI:83421"/>
        <dbReference type="ChEBI" id="CHEBI:456216"/>
        <dbReference type="EC" id="2.7.11.1"/>
    </reaction>
</comment>
<dbReference type="PROSITE" id="PS50011">
    <property type="entry name" value="PROTEIN_KINASE_DOM"/>
    <property type="match status" value="2"/>
</dbReference>
<dbReference type="GeneID" id="121136530"/>
<dbReference type="Proteomes" id="UP000886700">
    <property type="component" value="Unplaced"/>
</dbReference>
<accession>A0ABM2WRF1</accession>
<proteinExistence type="predicted"/>
<organism evidence="16 17">
    <name type="scientific">Mesocricetus auratus</name>
    <name type="common">Golden hamster</name>
    <dbReference type="NCBI Taxonomy" id="10036"/>
    <lineage>
        <taxon>Eukaryota</taxon>
        <taxon>Metazoa</taxon>
        <taxon>Chordata</taxon>
        <taxon>Craniata</taxon>
        <taxon>Vertebrata</taxon>
        <taxon>Euteleostomi</taxon>
        <taxon>Mammalia</taxon>
        <taxon>Eutheria</taxon>
        <taxon>Euarchontoglires</taxon>
        <taxon>Glires</taxon>
        <taxon>Rodentia</taxon>
        <taxon>Myomorpha</taxon>
        <taxon>Muroidea</taxon>
        <taxon>Cricetidae</taxon>
        <taxon>Cricetinae</taxon>
        <taxon>Mesocricetus</taxon>
    </lineage>
</organism>
<evidence type="ECO:0000256" key="10">
    <source>
        <dbReference type="ARBA" id="ARBA00023306"/>
    </source>
</evidence>
<dbReference type="RefSeq" id="XP_040593013.1">
    <property type="nucleotide sequence ID" value="XM_040737079.1"/>
</dbReference>
<gene>
    <name evidence="17" type="primary">LOC121136530</name>
</gene>
<dbReference type="SMART" id="SM00220">
    <property type="entry name" value="S_TKc"/>
    <property type="match status" value="2"/>
</dbReference>
<evidence type="ECO:0000256" key="3">
    <source>
        <dbReference type="ARBA" id="ARBA00022527"/>
    </source>
</evidence>
<evidence type="ECO:0000256" key="11">
    <source>
        <dbReference type="ARBA" id="ARBA00047899"/>
    </source>
</evidence>
<evidence type="ECO:0000259" key="15">
    <source>
        <dbReference type="PROSITE" id="PS50011"/>
    </source>
</evidence>
<dbReference type="PROSITE" id="PS00107">
    <property type="entry name" value="PROTEIN_KINASE_ATP"/>
    <property type="match status" value="2"/>
</dbReference>
<dbReference type="CDD" id="cd14003">
    <property type="entry name" value="STKc_AMPK-like"/>
    <property type="match status" value="2"/>
</dbReference>
<evidence type="ECO:0000256" key="8">
    <source>
        <dbReference type="ARBA" id="ARBA00022777"/>
    </source>
</evidence>
<feature type="compositionally biased region" description="Low complexity" evidence="14">
    <location>
        <begin position="556"/>
        <end position="573"/>
    </location>
</feature>
<keyword evidence="3" id="KW-0723">Serine/threonine-protein kinase</keyword>
<comment type="catalytic activity">
    <reaction evidence="11">
        <text>L-threonyl-[protein] + ATP = O-phospho-L-threonyl-[protein] + ADP + H(+)</text>
        <dbReference type="Rhea" id="RHEA:46608"/>
        <dbReference type="Rhea" id="RHEA-COMP:11060"/>
        <dbReference type="Rhea" id="RHEA-COMP:11605"/>
        <dbReference type="ChEBI" id="CHEBI:15378"/>
        <dbReference type="ChEBI" id="CHEBI:30013"/>
        <dbReference type="ChEBI" id="CHEBI:30616"/>
        <dbReference type="ChEBI" id="CHEBI:61977"/>
        <dbReference type="ChEBI" id="CHEBI:456216"/>
        <dbReference type="EC" id="2.7.11.1"/>
    </reaction>
</comment>
<keyword evidence="10" id="KW-0131">Cell cycle</keyword>
<dbReference type="InterPro" id="IPR017441">
    <property type="entry name" value="Protein_kinase_ATP_BS"/>
</dbReference>
<dbReference type="Pfam" id="PF00069">
    <property type="entry name" value="Pkinase"/>
    <property type="match status" value="2"/>
</dbReference>
<feature type="binding site" evidence="13">
    <location>
        <position position="75"/>
    </location>
    <ligand>
        <name>ATP</name>
        <dbReference type="ChEBI" id="CHEBI:30616"/>
    </ligand>
</feature>
<feature type="compositionally biased region" description="Polar residues" evidence="14">
    <location>
        <begin position="515"/>
        <end position="525"/>
    </location>
</feature>
<dbReference type="InterPro" id="IPR011009">
    <property type="entry name" value="Kinase-like_dom_sf"/>
</dbReference>
<evidence type="ECO:0000256" key="4">
    <source>
        <dbReference type="ARBA" id="ARBA00022618"/>
    </source>
</evidence>
<keyword evidence="8" id="KW-0418">Kinase</keyword>